<dbReference type="eggNOG" id="ENOG502SBMR">
    <property type="taxonomic scope" value="Eukaryota"/>
</dbReference>
<protein>
    <submittedName>
        <fullName evidence="2">Uncharacterized protein</fullName>
    </submittedName>
</protein>
<feature type="compositionally biased region" description="Basic residues" evidence="1">
    <location>
        <begin position="10"/>
        <end position="19"/>
    </location>
</feature>
<reference key="2">
    <citation type="submission" date="2011-08" db="EMBL/GenBank/DDBJ databases">
        <title>Genome sequence of Naumovozyma castellii.</title>
        <authorList>
            <person name="Gordon J.L."/>
            <person name="Armisen D."/>
            <person name="Proux-Wera E."/>
            <person name="OhEigeartaigh S.S."/>
            <person name="Byrne K.P."/>
            <person name="Wolfe K.H."/>
        </authorList>
    </citation>
    <scope>NUCLEOTIDE SEQUENCE</scope>
    <source>
        <strain>Type strain:CBS 4309</strain>
    </source>
</reference>
<dbReference type="AlphaFoldDB" id="G0VBJ6"/>
<dbReference type="KEGG" id="ncs:NCAS_0B02380"/>
<dbReference type="InParanoid" id="G0VBJ6"/>
<dbReference type="EMBL" id="HE576753">
    <property type="protein sequence ID" value="CCC68322.1"/>
    <property type="molecule type" value="Genomic_DNA"/>
</dbReference>
<gene>
    <name evidence="2" type="primary">NCAS0B02380</name>
    <name evidence="2" type="ordered locus">NCAS_0B02380</name>
</gene>
<evidence type="ECO:0000256" key="1">
    <source>
        <dbReference type="SAM" id="MobiDB-lite"/>
    </source>
</evidence>
<accession>G0VBJ6</accession>
<proteinExistence type="predicted"/>
<dbReference type="OrthoDB" id="4066875at2759"/>
<reference evidence="2 3" key="1">
    <citation type="journal article" date="2011" name="Proc. Natl. Acad. Sci. U.S.A.">
        <title>Evolutionary erosion of yeast sex chromosomes by mating-type switching accidents.</title>
        <authorList>
            <person name="Gordon J.L."/>
            <person name="Armisen D."/>
            <person name="Proux-Wera E."/>
            <person name="Oheigeartaigh S.S."/>
            <person name="Byrne K.P."/>
            <person name="Wolfe K.H."/>
        </authorList>
    </citation>
    <scope>NUCLEOTIDE SEQUENCE [LARGE SCALE GENOMIC DNA]</scope>
    <source>
        <strain evidence="3">ATCC 76901 / BCRC 22586 / CBS 4309 / NBRC 1992 / NRRL Y-12630</strain>
    </source>
</reference>
<dbReference type="FunCoup" id="G0VBJ6">
    <property type="interactions" value="127"/>
</dbReference>
<dbReference type="OMA" id="PKNTIMN"/>
<dbReference type="RefSeq" id="XP_003674696.1">
    <property type="nucleotide sequence ID" value="XM_003674648.1"/>
</dbReference>
<evidence type="ECO:0000313" key="2">
    <source>
        <dbReference type="EMBL" id="CCC68322.1"/>
    </source>
</evidence>
<feature type="region of interest" description="Disordered" evidence="1">
    <location>
        <begin position="42"/>
        <end position="63"/>
    </location>
</feature>
<evidence type="ECO:0000313" key="3">
    <source>
        <dbReference type="Proteomes" id="UP000001640"/>
    </source>
</evidence>
<dbReference type="GeneID" id="96901882"/>
<organism evidence="2 3">
    <name type="scientific">Naumovozyma castellii</name>
    <name type="common">Yeast</name>
    <name type="synonym">Saccharomyces castellii</name>
    <dbReference type="NCBI Taxonomy" id="27288"/>
    <lineage>
        <taxon>Eukaryota</taxon>
        <taxon>Fungi</taxon>
        <taxon>Dikarya</taxon>
        <taxon>Ascomycota</taxon>
        <taxon>Saccharomycotina</taxon>
        <taxon>Saccharomycetes</taxon>
        <taxon>Saccharomycetales</taxon>
        <taxon>Saccharomycetaceae</taxon>
        <taxon>Naumovozyma</taxon>
    </lineage>
</organism>
<name>G0VBJ6_NAUCA</name>
<dbReference type="HOGENOM" id="CLU_956737_0_0_1"/>
<feature type="region of interest" description="Disordered" evidence="1">
    <location>
        <begin position="1"/>
        <end position="30"/>
    </location>
</feature>
<dbReference type="Proteomes" id="UP000001640">
    <property type="component" value="Chromosome 2"/>
</dbReference>
<keyword evidence="3" id="KW-1185">Reference proteome</keyword>
<sequence>MAPSTLKKNSTGRHHRQKLQSKFSSNNDKLGYKRSSFVTMFDSPVSSRHSRKSLSSLDSSSSGQSLESLERDIYLEESQSEQIFNHLKNFSFPSRNHVQVKPMDSTLSSATSCDIDDPPVKIAYLEMCRRNSAVCPKQQLPFNTLNDNNPNPLNEPLEFNNTIKRKVRHRKSQAISFSEPMKLQILQSNRDFIIEENDSLKVKDWPSYDSLHTMNDSFDPINGPSYIDDPKYYTHKISPDSTIRNTKEQIHLNKSGTFSNLREFATRNNIDIEGKIFADRPETGDKSHPLIDLDAN</sequence>
<feature type="compositionally biased region" description="Low complexity" evidence="1">
    <location>
        <begin position="43"/>
        <end position="63"/>
    </location>
</feature>